<evidence type="ECO:0000256" key="1">
    <source>
        <dbReference type="SAM" id="MobiDB-lite"/>
    </source>
</evidence>
<keyword evidence="4" id="KW-1185">Reference proteome</keyword>
<dbReference type="PROSITE" id="PS50943">
    <property type="entry name" value="HTH_CROC1"/>
    <property type="match status" value="1"/>
</dbReference>
<evidence type="ECO:0000313" key="3">
    <source>
        <dbReference type="EMBL" id="EHG22258.1"/>
    </source>
</evidence>
<dbReference type="eggNOG" id="COG1396">
    <property type="taxonomic scope" value="Bacteria"/>
</dbReference>
<dbReference type="Gene3D" id="1.10.260.40">
    <property type="entry name" value="lambda repressor-like DNA-binding domains"/>
    <property type="match status" value="1"/>
</dbReference>
<reference evidence="3 4" key="1">
    <citation type="submission" date="2011-08" db="EMBL/GenBank/DDBJ databases">
        <title>The Genome Sequence of Selenomonas infelix ATCC 43532.</title>
        <authorList>
            <consortium name="The Broad Institute Genome Sequencing Platform"/>
            <person name="Earl A."/>
            <person name="Ward D."/>
            <person name="Feldgarden M."/>
            <person name="Gevers D."/>
            <person name="Izard J."/>
            <person name="Blanton J.M."/>
            <person name="Baranova O.V."/>
            <person name="Dewhirst F.E."/>
            <person name="Young S.K."/>
            <person name="Zeng Q."/>
            <person name="Gargeya S."/>
            <person name="Fitzgerald M."/>
            <person name="Haas B."/>
            <person name="Abouelleil A."/>
            <person name="Alvarado L."/>
            <person name="Arachchi H.M."/>
            <person name="Berlin A."/>
            <person name="Brown A."/>
            <person name="Chapman S.B."/>
            <person name="Chen Z."/>
            <person name="Dunbar C."/>
            <person name="Freedman E."/>
            <person name="Gearin G."/>
            <person name="Gellesch M."/>
            <person name="Goldberg J."/>
            <person name="Griggs A."/>
            <person name="Gujja S."/>
            <person name="Heiman D."/>
            <person name="Howarth C."/>
            <person name="Larson L."/>
            <person name="Lui A."/>
            <person name="MacDonald P.J.P."/>
            <person name="Montmayeur A."/>
            <person name="Murphy C."/>
            <person name="Neiman D."/>
            <person name="Pearson M."/>
            <person name="Priest M."/>
            <person name="Roberts A."/>
            <person name="Saif S."/>
            <person name="Shea T."/>
            <person name="Shenoy N."/>
            <person name="Sisk P."/>
            <person name="Stolte C."/>
            <person name="Sykes S."/>
            <person name="Wortman J."/>
            <person name="Nusbaum C."/>
            <person name="Birren B."/>
        </authorList>
    </citation>
    <scope>NUCLEOTIDE SEQUENCE [LARGE SCALE GENOMIC DNA]</scope>
    <source>
        <strain evidence="3 4">ATCC 43532</strain>
    </source>
</reference>
<dbReference type="Proteomes" id="UP000004129">
    <property type="component" value="Unassembled WGS sequence"/>
</dbReference>
<dbReference type="SUPFAM" id="SSF47413">
    <property type="entry name" value="lambda repressor-like DNA-binding domains"/>
    <property type="match status" value="1"/>
</dbReference>
<dbReference type="InterPro" id="IPR001387">
    <property type="entry name" value="Cro/C1-type_HTH"/>
</dbReference>
<gene>
    <name evidence="3" type="ORF">HMPREF9334_00294</name>
</gene>
<dbReference type="InterPro" id="IPR010982">
    <property type="entry name" value="Lambda_DNA-bd_dom_sf"/>
</dbReference>
<dbReference type="SMART" id="SM00530">
    <property type="entry name" value="HTH_XRE"/>
    <property type="match status" value="1"/>
</dbReference>
<feature type="domain" description="HTH cro/C1-type" evidence="2">
    <location>
        <begin position="13"/>
        <end position="51"/>
    </location>
</feature>
<name>G5GM13_9FIRM</name>
<proteinExistence type="predicted"/>
<dbReference type="CDD" id="cd00093">
    <property type="entry name" value="HTH_XRE"/>
    <property type="match status" value="1"/>
</dbReference>
<evidence type="ECO:0000313" key="4">
    <source>
        <dbReference type="Proteomes" id="UP000004129"/>
    </source>
</evidence>
<dbReference type="PATRIC" id="fig|679201.3.peg.300"/>
<feature type="region of interest" description="Disordered" evidence="1">
    <location>
        <begin position="52"/>
        <end position="84"/>
    </location>
</feature>
<dbReference type="HOGENOM" id="CLU_066192_4_0_9"/>
<protein>
    <recommendedName>
        <fullName evidence="2">HTH cro/C1-type domain-containing protein</fullName>
    </recommendedName>
</protein>
<dbReference type="GO" id="GO:0003677">
    <property type="term" value="F:DNA binding"/>
    <property type="evidence" value="ECO:0007669"/>
    <property type="project" value="InterPro"/>
</dbReference>
<evidence type="ECO:0000259" key="2">
    <source>
        <dbReference type="PROSITE" id="PS50943"/>
    </source>
</evidence>
<accession>G5GM13</accession>
<comment type="caution">
    <text evidence="3">The sequence shown here is derived from an EMBL/GenBank/DDBJ whole genome shotgun (WGS) entry which is preliminary data.</text>
</comment>
<dbReference type="STRING" id="679201.HMPREF9334_00294"/>
<dbReference type="EMBL" id="ACZM01000003">
    <property type="protein sequence ID" value="EHG22258.1"/>
    <property type="molecule type" value="Genomic_DNA"/>
</dbReference>
<organism evidence="3 4">
    <name type="scientific">Selenomonas infelix ATCC 43532</name>
    <dbReference type="NCBI Taxonomy" id="679201"/>
    <lineage>
        <taxon>Bacteria</taxon>
        <taxon>Bacillati</taxon>
        <taxon>Bacillota</taxon>
        <taxon>Negativicutes</taxon>
        <taxon>Selenomonadales</taxon>
        <taxon>Selenomonadaceae</taxon>
        <taxon>Selenomonas</taxon>
    </lineage>
</organism>
<dbReference type="Pfam" id="PF01381">
    <property type="entry name" value="HTH_3"/>
    <property type="match status" value="1"/>
</dbReference>
<dbReference type="AlphaFoldDB" id="G5GM13"/>
<sequence length="133" mass="14878">MDSANMKAVELHERTGISKASISEYLSGNYEPKQRNIFKIAQALNVSPSYLMGVNDDPRSPVQSSAPASDDLPDVSPTGKKIDARTRRQLEAVLDDDNLTYNGVVLNGEDKEKVKKALELIFWDVKEKNKRKK</sequence>